<keyword evidence="1" id="KW-0812">Transmembrane</keyword>
<evidence type="ECO:0000256" key="1">
    <source>
        <dbReference type="SAM" id="Phobius"/>
    </source>
</evidence>
<keyword evidence="1" id="KW-1133">Transmembrane helix</keyword>
<evidence type="ECO:0000313" key="2">
    <source>
        <dbReference type="EMBL" id="KAG8069450.1"/>
    </source>
</evidence>
<gene>
    <name evidence="2" type="ORF">GUJ93_ZPchr0005g15673</name>
</gene>
<feature type="transmembrane region" description="Helical" evidence="1">
    <location>
        <begin position="47"/>
        <end position="71"/>
    </location>
</feature>
<accession>A0A8J5VIV7</accession>
<dbReference type="Proteomes" id="UP000729402">
    <property type="component" value="Unassembled WGS sequence"/>
</dbReference>
<dbReference type="EMBL" id="JAAALK010000284">
    <property type="protein sequence ID" value="KAG8069450.1"/>
    <property type="molecule type" value="Genomic_DNA"/>
</dbReference>
<organism evidence="2 3">
    <name type="scientific">Zizania palustris</name>
    <name type="common">Northern wild rice</name>
    <dbReference type="NCBI Taxonomy" id="103762"/>
    <lineage>
        <taxon>Eukaryota</taxon>
        <taxon>Viridiplantae</taxon>
        <taxon>Streptophyta</taxon>
        <taxon>Embryophyta</taxon>
        <taxon>Tracheophyta</taxon>
        <taxon>Spermatophyta</taxon>
        <taxon>Magnoliopsida</taxon>
        <taxon>Liliopsida</taxon>
        <taxon>Poales</taxon>
        <taxon>Poaceae</taxon>
        <taxon>BOP clade</taxon>
        <taxon>Oryzoideae</taxon>
        <taxon>Oryzeae</taxon>
        <taxon>Zizaniinae</taxon>
        <taxon>Zizania</taxon>
    </lineage>
</organism>
<reference evidence="2" key="1">
    <citation type="journal article" date="2021" name="bioRxiv">
        <title>Whole Genome Assembly and Annotation of Northern Wild Rice, Zizania palustris L., Supports a Whole Genome Duplication in the Zizania Genus.</title>
        <authorList>
            <person name="Haas M."/>
            <person name="Kono T."/>
            <person name="Macchietto M."/>
            <person name="Millas R."/>
            <person name="McGilp L."/>
            <person name="Shao M."/>
            <person name="Duquette J."/>
            <person name="Hirsch C.N."/>
            <person name="Kimball J."/>
        </authorList>
    </citation>
    <scope>NUCLEOTIDE SEQUENCE</scope>
    <source>
        <tissue evidence="2">Fresh leaf tissue</tissue>
    </source>
</reference>
<name>A0A8J5VIV7_ZIZPA</name>
<evidence type="ECO:0000313" key="3">
    <source>
        <dbReference type="Proteomes" id="UP000729402"/>
    </source>
</evidence>
<keyword evidence="1" id="KW-0472">Membrane</keyword>
<proteinExistence type="predicted"/>
<keyword evidence="3" id="KW-1185">Reference proteome</keyword>
<comment type="caution">
    <text evidence="2">The sequence shown here is derived from an EMBL/GenBank/DDBJ whole genome shotgun (WGS) entry which is preliminary data.</text>
</comment>
<sequence length="201" mass="22269">MEFTPPIHSFVFLAANAILISPPPPPQNCAPLHEVSSLAIHSITKGIGVLILSLAGSLFRGMLYLMSIYFYLPNSPLTLLLIWIFWRISLYLHRHLSDDEHRPLQLTLPLGRQSPLGRHSLHRLWPILLGGPRTQLGVLGRGPPHARHDLVVTRAGLGWRHLSDLSSAMDQAPVQHISGSLPQILVLPPPVAIPTWPRSGR</sequence>
<dbReference type="AlphaFoldDB" id="A0A8J5VIV7"/>
<protein>
    <submittedName>
        <fullName evidence="2">Uncharacterized protein</fullName>
    </submittedName>
</protein>
<reference evidence="2" key="2">
    <citation type="submission" date="2021-02" db="EMBL/GenBank/DDBJ databases">
        <authorList>
            <person name="Kimball J.A."/>
            <person name="Haas M.W."/>
            <person name="Macchietto M."/>
            <person name="Kono T."/>
            <person name="Duquette J."/>
            <person name="Shao M."/>
        </authorList>
    </citation>
    <scope>NUCLEOTIDE SEQUENCE</scope>
    <source>
        <tissue evidence="2">Fresh leaf tissue</tissue>
    </source>
</reference>